<gene>
    <name evidence="5" type="primary">ZNF414</name>
</gene>
<dbReference type="PROSITE" id="PS50157">
    <property type="entry name" value="ZINC_FINGER_C2H2_2"/>
    <property type="match status" value="1"/>
</dbReference>
<dbReference type="Pfam" id="PF15909">
    <property type="entry name" value="zf-C2H2_8"/>
    <property type="match status" value="1"/>
</dbReference>
<dbReference type="Proteomes" id="UP001652642">
    <property type="component" value="Chromosome 7"/>
</dbReference>
<dbReference type="InterPro" id="IPR039882">
    <property type="entry name" value="ZN414"/>
</dbReference>
<evidence type="ECO:0000256" key="2">
    <source>
        <dbReference type="SAM" id="MobiDB-lite"/>
    </source>
</evidence>
<feature type="compositionally biased region" description="Basic residues" evidence="2">
    <location>
        <begin position="125"/>
        <end position="137"/>
    </location>
</feature>
<dbReference type="InterPro" id="IPR013087">
    <property type="entry name" value="Znf_C2H2_type"/>
</dbReference>
<proteinExistence type="predicted"/>
<organism evidence="4 5">
    <name type="scientific">Pogona vitticeps</name>
    <name type="common">central bearded dragon</name>
    <dbReference type="NCBI Taxonomy" id="103695"/>
    <lineage>
        <taxon>Eukaryota</taxon>
        <taxon>Metazoa</taxon>
        <taxon>Chordata</taxon>
        <taxon>Craniata</taxon>
        <taxon>Vertebrata</taxon>
        <taxon>Euteleostomi</taxon>
        <taxon>Lepidosauria</taxon>
        <taxon>Squamata</taxon>
        <taxon>Bifurcata</taxon>
        <taxon>Unidentata</taxon>
        <taxon>Episquamata</taxon>
        <taxon>Toxicofera</taxon>
        <taxon>Iguania</taxon>
        <taxon>Acrodonta</taxon>
        <taxon>Agamidae</taxon>
        <taxon>Amphibolurinae</taxon>
        <taxon>Pogona</taxon>
    </lineage>
</organism>
<keyword evidence="4" id="KW-1185">Reference proteome</keyword>
<feature type="compositionally biased region" description="Basic and acidic residues" evidence="2">
    <location>
        <begin position="450"/>
        <end position="463"/>
    </location>
</feature>
<dbReference type="RefSeq" id="XP_072833984.1">
    <property type="nucleotide sequence ID" value="XM_072977883.1"/>
</dbReference>
<sequence length="500" mass="54392">MMMVPKQARAVQNRRRPQGGVPIARPRSSSASTPWAPLGAPSLLSPQPSRRALPVSRERRPPEKGYQGAAAAASSSSCPGPRERGEDASPGAPPAASATTASLGSCHPPLGAHWGLPSPTSEARLRRRKHRQWRHHPGSNNSGLLNTQPQPKLSAGGGNRNQALRILKRRPAPGKRYQCSGDGCRLACRSMKELLDHMRLHYRPTQSLEGKTFHCSTLGCAESFPNMQSLMGHMKAHYKLNRYFKCENCTSRFRTHRSLFKHLHSCSDPATATPPPPPALAADKPVFLPASSSEKELPAKPAEEPPKLSSTAEPQKEADLPGVPETTPATDTSPADLGPPSEPGVLAPPPPHAYPLLEQSLFGPPVLPRFSTPPAPSVPGPFLPYMQPPNYALPQAAVQNRLRPFLPGQSLPVSNAVWKKSQGHSSNSRIVWEHTRGRYNCLQCPYSTASREEMTQHTEDHRKNPSPPGRLDGEMEFGVALPTFHPKLTPDVENTLFTPL</sequence>
<reference evidence="5" key="1">
    <citation type="submission" date="2025-08" db="UniProtKB">
        <authorList>
            <consortium name="RefSeq"/>
        </authorList>
    </citation>
    <scope>IDENTIFICATION</scope>
</reference>
<evidence type="ECO:0000313" key="4">
    <source>
        <dbReference type="Proteomes" id="UP001652642"/>
    </source>
</evidence>
<dbReference type="PANTHER" id="PTHR21695:SF0">
    <property type="entry name" value="ZINC FINGER PROTEIN 414"/>
    <property type="match status" value="1"/>
</dbReference>
<name>A0ABM5ELF3_9SAUR</name>
<dbReference type="Gene3D" id="3.30.160.60">
    <property type="entry name" value="Classic Zinc Finger"/>
    <property type="match status" value="1"/>
</dbReference>
<accession>A0ABM5ELF3</accession>
<dbReference type="SMART" id="SM00355">
    <property type="entry name" value="ZnF_C2H2"/>
    <property type="match status" value="4"/>
</dbReference>
<feature type="compositionally biased region" description="Basic and acidic residues" evidence="2">
    <location>
        <begin position="293"/>
        <end position="306"/>
    </location>
</feature>
<keyword evidence="1" id="KW-0862">Zinc</keyword>
<dbReference type="PANTHER" id="PTHR21695">
    <property type="entry name" value="ZINC FINGER PROTEIN 414"/>
    <property type="match status" value="1"/>
</dbReference>
<protein>
    <submittedName>
        <fullName evidence="5">Zinc finger protein 414 isoform X1</fullName>
    </submittedName>
</protein>
<feature type="region of interest" description="Disordered" evidence="2">
    <location>
        <begin position="291"/>
        <end position="358"/>
    </location>
</feature>
<evidence type="ECO:0000256" key="1">
    <source>
        <dbReference type="PROSITE-ProRule" id="PRU00042"/>
    </source>
</evidence>
<feature type="compositionally biased region" description="Polar residues" evidence="2">
    <location>
        <begin position="138"/>
        <end position="151"/>
    </location>
</feature>
<dbReference type="InterPro" id="IPR031799">
    <property type="entry name" value="Znf-C2H2_ribbon"/>
</dbReference>
<feature type="region of interest" description="Disordered" evidence="2">
    <location>
        <begin position="450"/>
        <end position="473"/>
    </location>
</feature>
<dbReference type="GeneID" id="110072680"/>
<dbReference type="PROSITE" id="PS00028">
    <property type="entry name" value="ZINC_FINGER_C2H2_1"/>
    <property type="match status" value="2"/>
</dbReference>
<keyword evidence="1" id="KW-0479">Metal-binding</keyword>
<feature type="compositionally biased region" description="Pro residues" evidence="2">
    <location>
        <begin position="340"/>
        <end position="353"/>
    </location>
</feature>
<evidence type="ECO:0000313" key="5">
    <source>
        <dbReference type="RefSeq" id="XP_072833984.1"/>
    </source>
</evidence>
<keyword evidence="1" id="KW-0863">Zinc-finger</keyword>
<evidence type="ECO:0000259" key="3">
    <source>
        <dbReference type="PROSITE" id="PS50157"/>
    </source>
</evidence>
<feature type="region of interest" description="Disordered" evidence="2">
    <location>
        <begin position="1"/>
        <end position="160"/>
    </location>
</feature>
<feature type="domain" description="C2H2-type" evidence="3">
    <location>
        <begin position="213"/>
        <end position="237"/>
    </location>
</feature>
<feature type="compositionally biased region" description="Low complexity" evidence="2">
    <location>
        <begin position="88"/>
        <end position="102"/>
    </location>
</feature>